<sequence length="121" mass="13985">MWRQKNVLYSVMNVGPESSERNTRFPYTRIMADVLYNVLRTRICLVQQYSRIVIGWSYAPLVREILSLNAKTSKSSKSSKPPPGVYYHWLQSCTRPCQSIFHSSKNFAGCTVNPSLVKFQF</sequence>
<dbReference type="Proteomes" id="UP001227192">
    <property type="component" value="Unassembled WGS sequence"/>
</dbReference>
<evidence type="ECO:0000313" key="2">
    <source>
        <dbReference type="Proteomes" id="UP001227192"/>
    </source>
</evidence>
<proteinExistence type="predicted"/>
<dbReference type="EMBL" id="LACB01000145">
    <property type="protein sequence ID" value="KAJ9487758.1"/>
    <property type="molecule type" value="Genomic_DNA"/>
</dbReference>
<name>A0AAI9TJA1_PENTH</name>
<reference evidence="1" key="2">
    <citation type="journal article" date="2016" name="Fungal Biol.">
        <title>Ochratoxin A production by Penicillium thymicola.</title>
        <authorList>
            <person name="Nguyen H.D.T."/>
            <person name="McMullin D.R."/>
            <person name="Ponomareva E."/>
            <person name="Riley R."/>
            <person name="Pomraning K.R."/>
            <person name="Baker S.E."/>
            <person name="Seifert K.A."/>
        </authorList>
    </citation>
    <scope>NUCLEOTIDE SEQUENCE</scope>
    <source>
        <strain evidence="1">DAOM 180753</strain>
    </source>
</reference>
<protein>
    <submittedName>
        <fullName evidence="1">Uncharacterized protein</fullName>
    </submittedName>
</protein>
<reference evidence="1" key="1">
    <citation type="submission" date="2015-06" db="EMBL/GenBank/DDBJ databases">
        <authorList>
            <person name="Nguyen H."/>
        </authorList>
    </citation>
    <scope>NUCLEOTIDE SEQUENCE</scope>
    <source>
        <strain evidence="1">DAOM 180753</strain>
    </source>
</reference>
<evidence type="ECO:0000313" key="1">
    <source>
        <dbReference type="EMBL" id="KAJ9487758.1"/>
    </source>
</evidence>
<accession>A0AAI9TJA1</accession>
<gene>
    <name evidence="1" type="ORF">VN97_g5539</name>
</gene>
<keyword evidence="2" id="KW-1185">Reference proteome</keyword>
<organism evidence="1 2">
    <name type="scientific">Penicillium thymicola</name>
    <dbReference type="NCBI Taxonomy" id="293382"/>
    <lineage>
        <taxon>Eukaryota</taxon>
        <taxon>Fungi</taxon>
        <taxon>Dikarya</taxon>
        <taxon>Ascomycota</taxon>
        <taxon>Pezizomycotina</taxon>
        <taxon>Eurotiomycetes</taxon>
        <taxon>Eurotiomycetidae</taxon>
        <taxon>Eurotiales</taxon>
        <taxon>Aspergillaceae</taxon>
        <taxon>Penicillium</taxon>
    </lineage>
</organism>
<comment type="caution">
    <text evidence="1">The sequence shown here is derived from an EMBL/GenBank/DDBJ whole genome shotgun (WGS) entry which is preliminary data.</text>
</comment>
<dbReference type="AlphaFoldDB" id="A0AAI9TJA1"/>